<proteinExistence type="predicted"/>
<name>A0A365GY47_9ACTN</name>
<dbReference type="EMBL" id="QLYX01000024">
    <property type="protein sequence ID" value="RAY10853.1"/>
    <property type="molecule type" value="Genomic_DNA"/>
</dbReference>
<dbReference type="AlphaFoldDB" id="A0A365GY47"/>
<evidence type="ECO:0000256" key="1">
    <source>
        <dbReference type="SAM" id="MobiDB-lite"/>
    </source>
</evidence>
<evidence type="ECO:0008006" key="4">
    <source>
        <dbReference type="Google" id="ProtNLM"/>
    </source>
</evidence>
<sequence length="359" mass="38014">MLASALAAGGCSGGTGKAESPSGPSQPRWGTGEFTGALGLCSWITQEDLRPLLIEQAQKTATSSNVDCAWRAEESGTSTDRTLRLVWGRHEPPSKPGGSATDEARRGFAQPREWRYGAGVPVRGLGDEAKLGRDFTAGDWGHRVAVAVRARNLVFMVQADARSQVESDREWIAPIGDLEAGVLAVARRILVRLGVPAAPAPSPPAPRPGETAKPREVCGPLRAAAGRLLRGVRGRTLSPRGSRSATGCLWERERLRDHLVVSVEVIPPSPATGESATQVAGGTLSGWHAPGWSRLGTRLGDDALVSRYDSGTARNVEVVVRRANLLVSVSLDRRNGAPPVRTLENEAVRIAGQVLALHG</sequence>
<organism evidence="2 3">
    <name type="scientific">Actinomadura craniellae</name>
    <dbReference type="NCBI Taxonomy" id="2231787"/>
    <lineage>
        <taxon>Bacteria</taxon>
        <taxon>Bacillati</taxon>
        <taxon>Actinomycetota</taxon>
        <taxon>Actinomycetes</taxon>
        <taxon>Streptosporangiales</taxon>
        <taxon>Thermomonosporaceae</taxon>
        <taxon>Actinomadura</taxon>
    </lineage>
</organism>
<evidence type="ECO:0000313" key="3">
    <source>
        <dbReference type="Proteomes" id="UP000251891"/>
    </source>
</evidence>
<keyword evidence="3" id="KW-1185">Reference proteome</keyword>
<evidence type="ECO:0000313" key="2">
    <source>
        <dbReference type="EMBL" id="RAY10853.1"/>
    </source>
</evidence>
<protein>
    <recommendedName>
        <fullName evidence="4">DUF3558 domain-containing protein</fullName>
    </recommendedName>
</protein>
<comment type="caution">
    <text evidence="2">The sequence shown here is derived from an EMBL/GenBank/DDBJ whole genome shotgun (WGS) entry which is preliminary data.</text>
</comment>
<reference evidence="2 3" key="1">
    <citation type="submission" date="2018-06" db="EMBL/GenBank/DDBJ databases">
        <title>Actinomadura craniellae sp. nov. isolated from marine sponge Craniella sp.</title>
        <authorList>
            <person name="Li L."/>
            <person name="Xu Q.H."/>
            <person name="Lin H.W."/>
            <person name="Lu Y.H."/>
        </authorList>
    </citation>
    <scope>NUCLEOTIDE SEQUENCE [LARGE SCALE GENOMIC DNA]</scope>
    <source>
        <strain evidence="2 3">LHW63021</strain>
    </source>
</reference>
<feature type="region of interest" description="Disordered" evidence="1">
    <location>
        <begin position="8"/>
        <end position="31"/>
    </location>
</feature>
<gene>
    <name evidence="2" type="ORF">DPM19_33360</name>
</gene>
<dbReference type="Proteomes" id="UP000251891">
    <property type="component" value="Unassembled WGS sequence"/>
</dbReference>
<accession>A0A365GY47</accession>